<evidence type="ECO:0000313" key="3">
    <source>
        <dbReference type="Proteomes" id="UP000671862"/>
    </source>
</evidence>
<reference evidence="2 3" key="1">
    <citation type="submission" date="2021-03" db="EMBL/GenBank/DDBJ databases">
        <title>Thermosipho ferrireducens sp.nov., an anaerobic thermophilic iron-reducing bacterium isolated from a deep-sea hydrothermal sulfide deposits.</title>
        <authorList>
            <person name="Zeng X."/>
            <person name="Chen Y."/>
            <person name="Shao Z."/>
        </authorList>
    </citation>
    <scope>NUCLEOTIDE SEQUENCE [LARGE SCALE GENOMIC DNA]</scope>
    <source>
        <strain evidence="2 3">JL129W03</strain>
    </source>
</reference>
<accession>A0ABX7S6Q4</accession>
<gene>
    <name evidence="2" type="ORF">JYK00_01610</name>
</gene>
<dbReference type="PANTHER" id="PTHR30231">
    <property type="entry name" value="DNA POLYMERASE III SUBUNIT EPSILON"/>
    <property type="match status" value="1"/>
</dbReference>
<evidence type="ECO:0000259" key="1">
    <source>
        <dbReference type="SMART" id="SM00479"/>
    </source>
</evidence>
<name>A0ABX7S6Q4_9BACT</name>
<dbReference type="PANTHER" id="PTHR30231:SF41">
    <property type="entry name" value="DNA POLYMERASE III SUBUNIT EPSILON"/>
    <property type="match status" value="1"/>
</dbReference>
<keyword evidence="2" id="KW-0540">Nuclease</keyword>
<dbReference type="SUPFAM" id="SSF53098">
    <property type="entry name" value="Ribonuclease H-like"/>
    <property type="match status" value="1"/>
</dbReference>
<dbReference type="RefSeq" id="WP_207566982.1">
    <property type="nucleotide sequence ID" value="NZ_CP071446.1"/>
</dbReference>
<dbReference type="Proteomes" id="UP000671862">
    <property type="component" value="Chromosome"/>
</dbReference>
<keyword evidence="3" id="KW-1185">Reference proteome</keyword>
<dbReference type="GO" id="GO:0004527">
    <property type="term" value="F:exonuclease activity"/>
    <property type="evidence" value="ECO:0007669"/>
    <property type="project" value="UniProtKB-KW"/>
</dbReference>
<evidence type="ECO:0000313" key="2">
    <source>
        <dbReference type="EMBL" id="QTA38263.1"/>
    </source>
</evidence>
<dbReference type="EMBL" id="CP071446">
    <property type="protein sequence ID" value="QTA38263.1"/>
    <property type="molecule type" value="Genomic_DNA"/>
</dbReference>
<feature type="domain" description="Exonuclease" evidence="1">
    <location>
        <begin position="6"/>
        <end position="173"/>
    </location>
</feature>
<dbReference type="NCBIfam" id="TIGR00573">
    <property type="entry name" value="dnaq"/>
    <property type="match status" value="1"/>
</dbReference>
<dbReference type="CDD" id="cd06127">
    <property type="entry name" value="DEDDh"/>
    <property type="match status" value="1"/>
</dbReference>
<dbReference type="InterPro" id="IPR013520">
    <property type="entry name" value="Ribonucl_H"/>
</dbReference>
<dbReference type="InterPro" id="IPR036397">
    <property type="entry name" value="RNaseH_sf"/>
</dbReference>
<proteinExistence type="predicted"/>
<dbReference type="InterPro" id="IPR006054">
    <property type="entry name" value="DnaQ"/>
</dbReference>
<dbReference type="Pfam" id="PF00929">
    <property type="entry name" value="RNase_T"/>
    <property type="match status" value="1"/>
</dbReference>
<protein>
    <submittedName>
        <fullName evidence="2">3'-5' exonuclease</fullName>
    </submittedName>
</protein>
<dbReference type="SMART" id="SM00479">
    <property type="entry name" value="EXOIII"/>
    <property type="match status" value="1"/>
</dbReference>
<sequence>MFDETVFCVMDTETTGLNPFYGDRIIEVAIVPVYKGKIVEEWIYHSLINPKIRIPALVEKIHKISNSEIANAPGLENMVNSIRAYSKGTVFVMHNANFDLSFVDFATKEIGEFPISFRYIDTLEICQVLYGRKRSLESLIREFKIGENVPHRALEDAILTAKVFIKLVEKIGYRHISEFIRKWQGRGY</sequence>
<keyword evidence="2" id="KW-0269">Exonuclease</keyword>
<keyword evidence="2" id="KW-0378">Hydrolase</keyword>
<organism evidence="2 3">
    <name type="scientific">Thermosipho ferrireducens</name>
    <dbReference type="NCBI Taxonomy" id="2571116"/>
    <lineage>
        <taxon>Bacteria</taxon>
        <taxon>Thermotogati</taxon>
        <taxon>Thermotogota</taxon>
        <taxon>Thermotogae</taxon>
        <taxon>Thermotogales</taxon>
        <taxon>Fervidobacteriaceae</taxon>
        <taxon>Thermosipho</taxon>
    </lineage>
</organism>
<dbReference type="Gene3D" id="3.30.420.10">
    <property type="entry name" value="Ribonuclease H-like superfamily/Ribonuclease H"/>
    <property type="match status" value="1"/>
</dbReference>
<dbReference type="InterPro" id="IPR012337">
    <property type="entry name" value="RNaseH-like_sf"/>
</dbReference>